<proteinExistence type="predicted"/>
<comment type="caution">
    <text evidence="1">The sequence shown here is derived from an EMBL/GenBank/DDBJ whole genome shotgun (WGS) entry which is preliminary data.</text>
</comment>
<dbReference type="Proteomes" id="UP000707356">
    <property type="component" value="Unassembled WGS sequence"/>
</dbReference>
<name>A0A951U592_9CYAN</name>
<reference evidence="1" key="1">
    <citation type="submission" date="2021-05" db="EMBL/GenBank/DDBJ databases">
        <authorList>
            <person name="Pietrasiak N."/>
            <person name="Ward R."/>
            <person name="Stajich J.E."/>
            <person name="Kurbessoian T."/>
        </authorList>
    </citation>
    <scope>NUCLEOTIDE SEQUENCE</scope>
    <source>
        <strain evidence="1">GSE-TBD4-15B</strain>
    </source>
</reference>
<sequence>MSRFQFDSYLNSATPKFLRGLSCIGAALLISAQTPPLNAQLNAQSNESPHSSAPFNHLPILVEPATARQLTSARQTYAIRIKLPADAGAALAAVQIRQPNPEQALSFDLSQTAAFQTTFQAAFQGTTKLGDAVTIQAAEQLEPSQIQISFAQPLQPGTTLTLLLKPRHLPTGRNQYPLIISAVPVGAELGSELGQQQIETCRSRYDPASDGRVLFWDLPPEFNPYIRNRPCQR</sequence>
<dbReference type="EMBL" id="JAHHHV010000036">
    <property type="protein sequence ID" value="MBW4465257.1"/>
    <property type="molecule type" value="Genomic_DNA"/>
</dbReference>
<dbReference type="Pfam" id="PF10989">
    <property type="entry name" value="DUF2808"/>
    <property type="match status" value="1"/>
</dbReference>
<organism evidence="1 2">
    <name type="scientific">Pegethrix bostrychoides GSE-TBD4-15B</name>
    <dbReference type="NCBI Taxonomy" id="2839662"/>
    <lineage>
        <taxon>Bacteria</taxon>
        <taxon>Bacillati</taxon>
        <taxon>Cyanobacteriota</taxon>
        <taxon>Cyanophyceae</taxon>
        <taxon>Oculatellales</taxon>
        <taxon>Oculatellaceae</taxon>
        <taxon>Pegethrix</taxon>
    </lineage>
</organism>
<gene>
    <name evidence="1" type="ORF">KME07_07425</name>
</gene>
<evidence type="ECO:0000313" key="1">
    <source>
        <dbReference type="EMBL" id="MBW4465257.1"/>
    </source>
</evidence>
<accession>A0A951U592</accession>
<evidence type="ECO:0000313" key="2">
    <source>
        <dbReference type="Proteomes" id="UP000707356"/>
    </source>
</evidence>
<reference evidence="1" key="2">
    <citation type="journal article" date="2022" name="Microbiol. Resour. Announc.">
        <title>Metagenome Sequencing to Explore Phylogenomics of Terrestrial Cyanobacteria.</title>
        <authorList>
            <person name="Ward R.D."/>
            <person name="Stajich J.E."/>
            <person name="Johansen J.R."/>
            <person name="Huntemann M."/>
            <person name="Clum A."/>
            <person name="Foster B."/>
            <person name="Foster B."/>
            <person name="Roux S."/>
            <person name="Palaniappan K."/>
            <person name="Varghese N."/>
            <person name="Mukherjee S."/>
            <person name="Reddy T.B.K."/>
            <person name="Daum C."/>
            <person name="Copeland A."/>
            <person name="Chen I.A."/>
            <person name="Ivanova N.N."/>
            <person name="Kyrpides N.C."/>
            <person name="Shapiro N."/>
            <person name="Eloe-Fadrosh E.A."/>
            <person name="Pietrasiak N."/>
        </authorList>
    </citation>
    <scope>NUCLEOTIDE SEQUENCE</scope>
    <source>
        <strain evidence="1">GSE-TBD4-15B</strain>
    </source>
</reference>
<protein>
    <submittedName>
        <fullName evidence="1">DUF2808 domain-containing protein</fullName>
    </submittedName>
</protein>
<dbReference type="InterPro" id="IPR021256">
    <property type="entry name" value="DUF2808"/>
</dbReference>
<dbReference type="AlphaFoldDB" id="A0A951U592"/>